<keyword evidence="4" id="KW-1185">Reference proteome</keyword>
<dbReference type="AlphaFoldDB" id="A0A1I5C6D9"/>
<dbReference type="EMBL" id="FOVN01000004">
    <property type="protein sequence ID" value="SFN82382.1"/>
    <property type="molecule type" value="Genomic_DNA"/>
</dbReference>
<keyword evidence="1" id="KW-0732">Signal</keyword>
<dbReference type="Pfam" id="PF13568">
    <property type="entry name" value="OMP_b-brl_2"/>
    <property type="match status" value="1"/>
</dbReference>
<name>A0A1I5C6D9_9FLAO</name>
<feature type="signal peptide" evidence="1">
    <location>
        <begin position="1"/>
        <end position="20"/>
    </location>
</feature>
<dbReference type="SUPFAM" id="SSF56935">
    <property type="entry name" value="Porins"/>
    <property type="match status" value="1"/>
</dbReference>
<dbReference type="RefSeq" id="WP_092208594.1">
    <property type="nucleotide sequence ID" value="NZ_FOVN01000004.1"/>
</dbReference>
<dbReference type="Proteomes" id="UP000198705">
    <property type="component" value="Unassembled WGS sequence"/>
</dbReference>
<protein>
    <submittedName>
        <fullName evidence="3">Outer membrane protein beta-barrel domain-containing protein</fullName>
    </submittedName>
</protein>
<reference evidence="4" key="1">
    <citation type="submission" date="2016-10" db="EMBL/GenBank/DDBJ databases">
        <authorList>
            <person name="Varghese N."/>
            <person name="Submissions S."/>
        </authorList>
    </citation>
    <scope>NUCLEOTIDE SEQUENCE [LARGE SCALE GENOMIC DNA]</scope>
    <source>
        <strain evidence="4">DSM 23925</strain>
    </source>
</reference>
<dbReference type="Gene3D" id="2.40.160.60">
    <property type="entry name" value="Outer membrane protein transport protein (OMPP1/FadL/TodX)"/>
    <property type="match status" value="1"/>
</dbReference>
<evidence type="ECO:0000259" key="2">
    <source>
        <dbReference type="Pfam" id="PF13568"/>
    </source>
</evidence>
<sequence length="220" mass="24067">MKKLLLSAAIAVIGFTQVSAQEFSFGPKAGVNFATLTGDVEDAEFKVGLHIGGAAEYMFNEKMGLQAELLFSMQGAKNEYTETFSAGGFTEELYEKETLKLNYINLPVMFKYYIVDGFNVEVGPQVSFLVSAKSEFEFEYTTSAGGSESTESGSGEVDVDDELTAIDFGFNFGLGYKLDNGLNFGARYNLGLANINDEDEFSDDFKIHNGVIQLSVGFMF</sequence>
<evidence type="ECO:0000313" key="4">
    <source>
        <dbReference type="Proteomes" id="UP000198705"/>
    </source>
</evidence>
<dbReference type="InterPro" id="IPR025665">
    <property type="entry name" value="Beta-barrel_OMP_2"/>
</dbReference>
<proteinExistence type="predicted"/>
<evidence type="ECO:0000313" key="3">
    <source>
        <dbReference type="EMBL" id="SFN82382.1"/>
    </source>
</evidence>
<feature type="domain" description="Outer membrane protein beta-barrel" evidence="2">
    <location>
        <begin position="20"/>
        <end position="195"/>
    </location>
</feature>
<dbReference type="STRING" id="649333.SAMN04487989_104228"/>
<dbReference type="OrthoDB" id="947434at2"/>
<feature type="chain" id="PRO_5011705173" evidence="1">
    <location>
        <begin position="21"/>
        <end position="220"/>
    </location>
</feature>
<evidence type="ECO:0000256" key="1">
    <source>
        <dbReference type="SAM" id="SignalP"/>
    </source>
</evidence>
<organism evidence="3 4">
    <name type="scientific">Bizionia echini</name>
    <dbReference type="NCBI Taxonomy" id="649333"/>
    <lineage>
        <taxon>Bacteria</taxon>
        <taxon>Pseudomonadati</taxon>
        <taxon>Bacteroidota</taxon>
        <taxon>Flavobacteriia</taxon>
        <taxon>Flavobacteriales</taxon>
        <taxon>Flavobacteriaceae</taxon>
        <taxon>Bizionia</taxon>
    </lineage>
</organism>
<gene>
    <name evidence="3" type="ORF">SAMN04487989_104228</name>
</gene>
<accession>A0A1I5C6D9</accession>